<feature type="transmembrane region" description="Helical" evidence="7">
    <location>
        <begin position="312"/>
        <end position="329"/>
    </location>
</feature>
<feature type="transmembrane region" description="Helical" evidence="7">
    <location>
        <begin position="277"/>
        <end position="300"/>
    </location>
</feature>
<dbReference type="OrthoDB" id="9775268at2"/>
<feature type="transmembrane region" description="Helical" evidence="7">
    <location>
        <begin position="179"/>
        <end position="212"/>
    </location>
</feature>
<comment type="caution">
    <text evidence="9">The sequence shown here is derived from an EMBL/GenBank/DDBJ whole genome shotgun (WGS) entry which is preliminary data.</text>
</comment>
<dbReference type="Pfam" id="PF05977">
    <property type="entry name" value="MFS_3"/>
    <property type="match status" value="1"/>
</dbReference>
<evidence type="ECO:0000256" key="5">
    <source>
        <dbReference type="ARBA" id="ARBA00022989"/>
    </source>
</evidence>
<feature type="transmembrane region" description="Helical" evidence="7">
    <location>
        <begin position="370"/>
        <end position="389"/>
    </location>
</feature>
<feature type="domain" description="Major facilitator superfamily (MFS) profile" evidence="8">
    <location>
        <begin position="37"/>
        <end position="424"/>
    </location>
</feature>
<dbReference type="InterPro" id="IPR036259">
    <property type="entry name" value="MFS_trans_sf"/>
</dbReference>
<feature type="transmembrane region" description="Helical" evidence="7">
    <location>
        <begin position="335"/>
        <end position="358"/>
    </location>
</feature>
<gene>
    <name evidence="9" type="ORF">FKZ61_18620</name>
</gene>
<feature type="transmembrane region" description="Helical" evidence="7">
    <location>
        <begin position="395"/>
        <end position="418"/>
    </location>
</feature>
<dbReference type="AlphaFoldDB" id="A0A540VB44"/>
<feature type="transmembrane region" description="Helical" evidence="7">
    <location>
        <begin position="103"/>
        <end position="127"/>
    </location>
</feature>
<comment type="subcellular location">
    <subcellularLocation>
        <location evidence="1">Cell membrane</location>
        <topology evidence="1">Multi-pass membrane protein</topology>
    </subcellularLocation>
</comment>
<keyword evidence="10" id="KW-1185">Reference proteome</keyword>
<name>A0A540VB44_9CHLR</name>
<dbReference type="PANTHER" id="PTHR23513:SF11">
    <property type="entry name" value="STAPHYLOFERRIN A TRANSPORTER"/>
    <property type="match status" value="1"/>
</dbReference>
<dbReference type="FunCoup" id="A0A540VB44">
    <property type="interactions" value="12"/>
</dbReference>
<evidence type="ECO:0000313" key="10">
    <source>
        <dbReference type="Proteomes" id="UP000317371"/>
    </source>
</evidence>
<dbReference type="EMBL" id="VIGC01000029">
    <property type="protein sequence ID" value="TQE93989.1"/>
    <property type="molecule type" value="Genomic_DNA"/>
</dbReference>
<evidence type="ECO:0000256" key="3">
    <source>
        <dbReference type="ARBA" id="ARBA00022475"/>
    </source>
</evidence>
<organism evidence="9 10">
    <name type="scientific">Litorilinea aerophila</name>
    <dbReference type="NCBI Taxonomy" id="1204385"/>
    <lineage>
        <taxon>Bacteria</taxon>
        <taxon>Bacillati</taxon>
        <taxon>Chloroflexota</taxon>
        <taxon>Caldilineae</taxon>
        <taxon>Caldilineales</taxon>
        <taxon>Caldilineaceae</taxon>
        <taxon>Litorilinea</taxon>
    </lineage>
</organism>
<dbReference type="GO" id="GO:0022857">
    <property type="term" value="F:transmembrane transporter activity"/>
    <property type="evidence" value="ECO:0007669"/>
    <property type="project" value="InterPro"/>
</dbReference>
<dbReference type="Gene3D" id="1.20.1250.20">
    <property type="entry name" value="MFS general substrate transporter like domains"/>
    <property type="match status" value="1"/>
</dbReference>
<dbReference type="Proteomes" id="UP000317371">
    <property type="component" value="Unassembled WGS sequence"/>
</dbReference>
<keyword evidence="4 7" id="KW-0812">Transmembrane</keyword>
<evidence type="ECO:0000313" key="9">
    <source>
        <dbReference type="EMBL" id="TQE93989.1"/>
    </source>
</evidence>
<evidence type="ECO:0000256" key="6">
    <source>
        <dbReference type="ARBA" id="ARBA00023136"/>
    </source>
</evidence>
<proteinExistence type="predicted"/>
<accession>A0A540VB44</accession>
<evidence type="ECO:0000259" key="8">
    <source>
        <dbReference type="PROSITE" id="PS50850"/>
    </source>
</evidence>
<feature type="transmembrane region" description="Helical" evidence="7">
    <location>
        <begin position="71"/>
        <end position="91"/>
    </location>
</feature>
<dbReference type="GO" id="GO:0005886">
    <property type="term" value="C:plasma membrane"/>
    <property type="evidence" value="ECO:0007669"/>
    <property type="project" value="UniProtKB-SubCell"/>
</dbReference>
<keyword evidence="3" id="KW-1003">Cell membrane</keyword>
<dbReference type="InterPro" id="IPR020846">
    <property type="entry name" value="MFS_dom"/>
</dbReference>
<evidence type="ECO:0000256" key="1">
    <source>
        <dbReference type="ARBA" id="ARBA00004651"/>
    </source>
</evidence>
<keyword evidence="5 7" id="KW-1133">Transmembrane helix</keyword>
<keyword evidence="6 7" id="KW-0472">Membrane</keyword>
<feature type="transmembrane region" description="Helical" evidence="7">
    <location>
        <begin position="38"/>
        <end position="59"/>
    </location>
</feature>
<reference evidence="9 10" key="1">
    <citation type="submission" date="2019-06" db="EMBL/GenBank/DDBJ databases">
        <title>Genome sequence of Litorilinea aerophila BAA-2444.</title>
        <authorList>
            <person name="Maclea K.S."/>
            <person name="Maurais E.G."/>
            <person name="Iannazzi L.C."/>
        </authorList>
    </citation>
    <scope>NUCLEOTIDE SEQUENCE [LARGE SCALE GENOMIC DNA]</scope>
    <source>
        <strain evidence="9 10">ATCC BAA-2444</strain>
    </source>
</reference>
<evidence type="ECO:0000256" key="7">
    <source>
        <dbReference type="SAM" id="Phobius"/>
    </source>
</evidence>
<dbReference type="SUPFAM" id="SSF103473">
    <property type="entry name" value="MFS general substrate transporter"/>
    <property type="match status" value="1"/>
</dbReference>
<dbReference type="InterPro" id="IPR010290">
    <property type="entry name" value="TM_effector"/>
</dbReference>
<keyword evidence="2" id="KW-0813">Transport</keyword>
<dbReference type="PANTHER" id="PTHR23513">
    <property type="entry name" value="INTEGRAL MEMBRANE EFFLUX PROTEIN-RELATED"/>
    <property type="match status" value="1"/>
</dbReference>
<dbReference type="CDD" id="cd06173">
    <property type="entry name" value="MFS_MefA_like"/>
    <property type="match status" value="1"/>
</dbReference>
<dbReference type="RefSeq" id="WP_141611673.1">
    <property type="nucleotide sequence ID" value="NZ_VIGC02000029.1"/>
</dbReference>
<feature type="transmembrane region" description="Helical" evidence="7">
    <location>
        <begin position="249"/>
        <end position="271"/>
    </location>
</feature>
<sequence>MAMFKPPRLPNIPPEILPLRARHFRLPKTLSAMRHRNFRLYMGGQLISLVGTWMQIIAQGWLVYEISHSEAALGIVGFASAIPALLITPWGGVVVDQVPKRNLLVWTQSTAMLLAFVLAGLTFSGVVQVWHVVLLAACQGVVNAFDGPARQAFVVEMVGRDDLTNAIALNSMTFNSARILGPAIGGVLLAAVGAGWCFLLNGVTFLAVIACLLAMRLPPHRREVAGISPWRQLIGGLAYANGLREVRALLLMALVFSLFGISYSTVLPAFVDRILGQGASAFGAINAASGVGAVTGAFIVARWGDSGRRGRWLTWAALSFPVVLGLFAVNRFYGLALFLAVVLGIGFMLEFTLINTLLQTHIEDGMRGRVLSLYTLTFFGFAPFGNLAIGTLSEWWGLSQTIVVSAALCLSLSLWIVLRTPELRRLP</sequence>
<dbReference type="InParanoid" id="A0A540VB44"/>
<evidence type="ECO:0000256" key="4">
    <source>
        <dbReference type="ARBA" id="ARBA00022692"/>
    </source>
</evidence>
<protein>
    <submittedName>
        <fullName evidence="9">MFS transporter</fullName>
    </submittedName>
</protein>
<dbReference type="PROSITE" id="PS50850">
    <property type="entry name" value="MFS"/>
    <property type="match status" value="1"/>
</dbReference>
<evidence type="ECO:0000256" key="2">
    <source>
        <dbReference type="ARBA" id="ARBA00022448"/>
    </source>
</evidence>